<dbReference type="Pfam" id="PF11287">
    <property type="entry name" value="DUF3088"/>
    <property type="match status" value="1"/>
</dbReference>
<gene>
    <name evidence="1" type="ORF">FHS79_003489</name>
</gene>
<proteinExistence type="predicted"/>
<dbReference type="AlphaFoldDB" id="A0A841LJY8"/>
<dbReference type="EMBL" id="JACIIV010000040">
    <property type="protein sequence ID" value="MBB6229288.1"/>
    <property type="molecule type" value="Genomic_DNA"/>
</dbReference>
<accession>A0A841LJY8</accession>
<protein>
    <recommendedName>
        <fullName evidence="3">DUF3088 family protein</fullName>
    </recommendedName>
</protein>
<dbReference type="Proteomes" id="UP000538147">
    <property type="component" value="Unassembled WGS sequence"/>
</dbReference>
<evidence type="ECO:0000313" key="1">
    <source>
        <dbReference type="EMBL" id="MBB6229288.1"/>
    </source>
</evidence>
<reference evidence="1 2" key="1">
    <citation type="submission" date="2020-08" db="EMBL/GenBank/DDBJ databases">
        <title>Genomic Encyclopedia of Type Strains, Phase IV (KMG-IV): sequencing the most valuable type-strain genomes for metagenomic binning, comparative biology and taxonomic classification.</title>
        <authorList>
            <person name="Goeker M."/>
        </authorList>
    </citation>
    <scope>NUCLEOTIDE SEQUENCE [LARGE SCALE GENOMIC DNA]</scope>
    <source>
        <strain evidence="1 2">DSM 102189</strain>
    </source>
</reference>
<dbReference type="RefSeq" id="WP_184202866.1">
    <property type="nucleotide sequence ID" value="NZ_BMOX01000073.1"/>
</dbReference>
<name>A0A841LJY8_9SPHN</name>
<evidence type="ECO:0000313" key="2">
    <source>
        <dbReference type="Proteomes" id="UP000538147"/>
    </source>
</evidence>
<keyword evidence="2" id="KW-1185">Reference proteome</keyword>
<evidence type="ECO:0008006" key="3">
    <source>
        <dbReference type="Google" id="ProtNLM"/>
    </source>
</evidence>
<comment type="caution">
    <text evidence="1">The sequence shown here is derived from an EMBL/GenBank/DDBJ whole genome shotgun (WGS) entry which is preliminary data.</text>
</comment>
<sequence>MPQDTLFILPMSFVSEGQNQFCPECAELWGLIGWFPELKATLKIVHVGIDHPRPAISALLGEGHHNAPTLVLHPDSKRMRGIAYAEANGHAYLASARLIGRHFAGVHGTPSPRGG</sequence>
<organism evidence="1 2">
    <name type="scientific">Polymorphobacter multimanifer</name>
    <dbReference type="NCBI Taxonomy" id="1070431"/>
    <lineage>
        <taxon>Bacteria</taxon>
        <taxon>Pseudomonadati</taxon>
        <taxon>Pseudomonadota</taxon>
        <taxon>Alphaproteobacteria</taxon>
        <taxon>Sphingomonadales</taxon>
        <taxon>Sphingosinicellaceae</taxon>
        <taxon>Polymorphobacter</taxon>
    </lineage>
</organism>
<dbReference type="InterPro" id="IPR021439">
    <property type="entry name" value="DUF3088"/>
</dbReference>